<evidence type="ECO:0000313" key="6">
    <source>
        <dbReference type="Proteomes" id="UP000515860"/>
    </source>
</evidence>
<keyword evidence="3 5" id="KW-0808">Transferase</keyword>
<evidence type="ECO:0000256" key="2">
    <source>
        <dbReference type="ARBA" id="ARBA00022603"/>
    </source>
</evidence>
<proteinExistence type="inferred from homology"/>
<dbReference type="PANTHER" id="PTHR43191:SF2">
    <property type="entry name" value="RRNA METHYLTRANSFERASE 3, MITOCHONDRIAL"/>
    <property type="match status" value="1"/>
</dbReference>
<dbReference type="RefSeq" id="WP_118648108.1">
    <property type="nucleotide sequence ID" value="NZ_CP060635.1"/>
</dbReference>
<dbReference type="Pfam" id="PF00588">
    <property type="entry name" value="SpoU_methylase"/>
    <property type="match status" value="1"/>
</dbReference>
<evidence type="ECO:0000313" key="5">
    <source>
        <dbReference type="EMBL" id="QNM07691.1"/>
    </source>
</evidence>
<gene>
    <name evidence="5" type="ORF">H9Q79_12275</name>
</gene>
<dbReference type="Proteomes" id="UP000515860">
    <property type="component" value="Chromosome"/>
</dbReference>
<dbReference type="InterPro" id="IPR051259">
    <property type="entry name" value="rRNA_Methyltransferase"/>
</dbReference>
<sequence>MITSSSNAQVKQILQLNTKARLRRELGLFTAEGVKLFREAPPELREKVYVASSFENENRALLEGISYEIVDDRVFGRMCDTQTPQGILTVLRMPSYEREDLLRTDHPLLLVLEDLQDPGNVGTILRTAEGAGVTGVILSRKCVDLFHPKTIRSTMGSIFRVPFIYEDQPEDAVNWLKASGIRTFAAHLRGNHFYSEEDYTGGSAFLIGNEAKGLSEELAESCDCLIRIPMEGQVESLNAAVAAAVLMYMAHMQRHS</sequence>
<organism evidence="5 6">
    <name type="scientific">Wansuia hejianensis</name>
    <dbReference type="NCBI Taxonomy" id="2763667"/>
    <lineage>
        <taxon>Bacteria</taxon>
        <taxon>Bacillati</taxon>
        <taxon>Bacillota</taxon>
        <taxon>Clostridia</taxon>
        <taxon>Lachnospirales</taxon>
        <taxon>Lachnospiraceae</taxon>
        <taxon>Wansuia</taxon>
    </lineage>
</organism>
<dbReference type="InterPro" id="IPR029026">
    <property type="entry name" value="tRNA_m1G_MTases_N"/>
</dbReference>
<dbReference type="InterPro" id="IPR029028">
    <property type="entry name" value="Alpha/beta_knot_MTases"/>
</dbReference>
<dbReference type="InterPro" id="IPR029064">
    <property type="entry name" value="Ribosomal_eL30-like_sf"/>
</dbReference>
<dbReference type="GO" id="GO:0032259">
    <property type="term" value="P:methylation"/>
    <property type="evidence" value="ECO:0007669"/>
    <property type="project" value="UniProtKB-KW"/>
</dbReference>
<dbReference type="GO" id="GO:0003723">
    <property type="term" value="F:RNA binding"/>
    <property type="evidence" value="ECO:0007669"/>
    <property type="project" value="InterPro"/>
</dbReference>
<dbReference type="KEGG" id="whj:H9Q79_12275"/>
<evidence type="ECO:0000256" key="3">
    <source>
        <dbReference type="ARBA" id="ARBA00022679"/>
    </source>
</evidence>
<keyword evidence="6" id="KW-1185">Reference proteome</keyword>
<evidence type="ECO:0000256" key="1">
    <source>
        <dbReference type="ARBA" id="ARBA00007228"/>
    </source>
</evidence>
<dbReference type="AlphaFoldDB" id="A0A7G9GA59"/>
<dbReference type="GO" id="GO:0006396">
    <property type="term" value="P:RNA processing"/>
    <property type="evidence" value="ECO:0007669"/>
    <property type="project" value="InterPro"/>
</dbReference>
<dbReference type="SUPFAM" id="SSF55315">
    <property type="entry name" value="L30e-like"/>
    <property type="match status" value="1"/>
</dbReference>
<evidence type="ECO:0000259" key="4">
    <source>
        <dbReference type="SMART" id="SM00967"/>
    </source>
</evidence>
<dbReference type="CDD" id="cd18095">
    <property type="entry name" value="SpoU-like_rRNA-MTase"/>
    <property type="match status" value="1"/>
</dbReference>
<dbReference type="Gene3D" id="3.40.1280.10">
    <property type="match status" value="1"/>
</dbReference>
<dbReference type="SMART" id="SM00967">
    <property type="entry name" value="SpoU_sub_bind"/>
    <property type="match status" value="1"/>
</dbReference>
<dbReference type="Pfam" id="PF22435">
    <property type="entry name" value="MRM3-like_sub_bind"/>
    <property type="match status" value="1"/>
</dbReference>
<feature type="domain" description="RNA 2-O ribose methyltransferase substrate binding" evidence="4">
    <location>
        <begin position="30"/>
        <end position="97"/>
    </location>
</feature>
<name>A0A7G9GA59_9FIRM</name>
<dbReference type="SUPFAM" id="SSF75217">
    <property type="entry name" value="alpha/beta knot"/>
    <property type="match status" value="1"/>
</dbReference>
<protein>
    <submittedName>
        <fullName evidence="5">RNA methyltransferase</fullName>
    </submittedName>
</protein>
<dbReference type="InterPro" id="IPR053888">
    <property type="entry name" value="MRM3-like_sub_bind"/>
</dbReference>
<keyword evidence="2 5" id="KW-0489">Methyltransferase</keyword>
<dbReference type="GO" id="GO:0005737">
    <property type="term" value="C:cytoplasm"/>
    <property type="evidence" value="ECO:0007669"/>
    <property type="project" value="UniProtKB-ARBA"/>
</dbReference>
<reference evidence="5 6" key="1">
    <citation type="submission" date="2020-08" db="EMBL/GenBank/DDBJ databases">
        <authorList>
            <person name="Liu C."/>
            <person name="Sun Q."/>
        </authorList>
    </citation>
    <scope>NUCLEOTIDE SEQUENCE [LARGE SCALE GENOMIC DNA]</scope>
    <source>
        <strain evidence="5 6">NSJ-29</strain>
    </source>
</reference>
<dbReference type="Gene3D" id="3.30.1330.30">
    <property type="match status" value="1"/>
</dbReference>
<dbReference type="InterPro" id="IPR001537">
    <property type="entry name" value="SpoU_MeTrfase"/>
</dbReference>
<accession>A0A7G9GA59</accession>
<dbReference type="InterPro" id="IPR013123">
    <property type="entry name" value="SpoU_subst-bd"/>
</dbReference>
<dbReference type="EMBL" id="CP060635">
    <property type="protein sequence ID" value="QNM07691.1"/>
    <property type="molecule type" value="Genomic_DNA"/>
</dbReference>
<comment type="similarity">
    <text evidence="1">Belongs to the class IV-like SAM-binding methyltransferase superfamily. RNA methyltransferase TrmH family.</text>
</comment>
<dbReference type="GO" id="GO:0008173">
    <property type="term" value="F:RNA methyltransferase activity"/>
    <property type="evidence" value="ECO:0007669"/>
    <property type="project" value="InterPro"/>
</dbReference>
<dbReference type="PANTHER" id="PTHR43191">
    <property type="entry name" value="RRNA METHYLTRANSFERASE 3"/>
    <property type="match status" value="1"/>
</dbReference>